<dbReference type="OMA" id="RCDSKSA"/>
<dbReference type="SUPFAM" id="SSF49764">
    <property type="entry name" value="HSP20-like chaperones"/>
    <property type="match status" value="1"/>
</dbReference>
<dbReference type="Proteomes" id="UP000288216">
    <property type="component" value="Unassembled WGS sequence"/>
</dbReference>
<dbReference type="CDD" id="cd06526">
    <property type="entry name" value="metazoan_ACD"/>
    <property type="match status" value="1"/>
</dbReference>
<accession>A0A401PM81</accession>
<evidence type="ECO:0000313" key="4">
    <source>
        <dbReference type="Proteomes" id="UP000288216"/>
    </source>
</evidence>
<dbReference type="AlphaFoldDB" id="A0A401PM81"/>
<comment type="caution">
    <text evidence="3">The sequence shown here is derived from an EMBL/GenBank/DDBJ whole genome shotgun (WGS) entry which is preliminary data.</text>
</comment>
<dbReference type="InterPro" id="IPR008978">
    <property type="entry name" value="HSP20-like_chaperone"/>
</dbReference>
<evidence type="ECO:0000256" key="1">
    <source>
        <dbReference type="SAM" id="MobiDB-lite"/>
    </source>
</evidence>
<dbReference type="OrthoDB" id="5978964at2759"/>
<dbReference type="EMBL" id="BFAA01000889">
    <property type="protein sequence ID" value="GCB74218.1"/>
    <property type="molecule type" value="Genomic_DNA"/>
</dbReference>
<feature type="compositionally biased region" description="Polar residues" evidence="1">
    <location>
        <begin position="12"/>
        <end position="21"/>
    </location>
</feature>
<proteinExistence type="predicted"/>
<dbReference type="STRING" id="75743.A0A401PM81"/>
<name>A0A401PM81_SCYTO</name>
<feature type="region of interest" description="Disordered" evidence="1">
    <location>
        <begin position="1"/>
        <end position="21"/>
    </location>
</feature>
<keyword evidence="4" id="KW-1185">Reference proteome</keyword>
<reference evidence="3 4" key="1">
    <citation type="journal article" date="2018" name="Nat. Ecol. Evol.">
        <title>Shark genomes provide insights into elasmobranch evolution and the origin of vertebrates.</title>
        <authorList>
            <person name="Hara Y"/>
            <person name="Yamaguchi K"/>
            <person name="Onimaru K"/>
            <person name="Kadota M"/>
            <person name="Koyanagi M"/>
            <person name="Keeley SD"/>
            <person name="Tatsumi K"/>
            <person name="Tanaka K"/>
            <person name="Motone F"/>
            <person name="Kageyama Y"/>
            <person name="Nozu R"/>
            <person name="Adachi N"/>
            <person name="Nishimura O"/>
            <person name="Nakagawa R"/>
            <person name="Tanegashima C"/>
            <person name="Kiyatake I"/>
            <person name="Matsumoto R"/>
            <person name="Murakumo K"/>
            <person name="Nishida K"/>
            <person name="Terakita A"/>
            <person name="Kuratani S"/>
            <person name="Sato K"/>
            <person name="Hyodo S Kuraku.S."/>
        </authorList>
    </citation>
    <scope>NUCLEOTIDE SEQUENCE [LARGE SCALE GENOMIC DNA]</scope>
</reference>
<gene>
    <name evidence="3" type="ORF">scyTo_0003306</name>
</gene>
<sequence>MASSKNLERGQGQESASAQGSKKNEKFSLCLNVAGIDPRSVKVTITGRKLEISGQHVRKFKQGELGISRYNYCGFSNELRLPPNLDLNTLAATVTDDVIITIEAYHYSIGILVEVQDKDDDFFHPRMLPIVYKYTTASNPLTEDNKNKERSFWTPCLFPIPGTRCDSKSALVSVCHHPLPGSLCSYSPSNINFPKSERE</sequence>
<organism evidence="3 4">
    <name type="scientific">Scyliorhinus torazame</name>
    <name type="common">Cloudy catshark</name>
    <name type="synonym">Catulus torazame</name>
    <dbReference type="NCBI Taxonomy" id="75743"/>
    <lineage>
        <taxon>Eukaryota</taxon>
        <taxon>Metazoa</taxon>
        <taxon>Chordata</taxon>
        <taxon>Craniata</taxon>
        <taxon>Vertebrata</taxon>
        <taxon>Chondrichthyes</taxon>
        <taxon>Elasmobranchii</taxon>
        <taxon>Galeomorphii</taxon>
        <taxon>Galeoidea</taxon>
        <taxon>Carcharhiniformes</taxon>
        <taxon>Scyliorhinidae</taxon>
        <taxon>Scyliorhinus</taxon>
    </lineage>
</organism>
<evidence type="ECO:0000259" key="2">
    <source>
        <dbReference type="Pfam" id="PF00011"/>
    </source>
</evidence>
<evidence type="ECO:0000313" key="3">
    <source>
        <dbReference type="EMBL" id="GCB74218.1"/>
    </source>
</evidence>
<feature type="domain" description="SHSP" evidence="2">
    <location>
        <begin position="22"/>
        <end position="104"/>
    </location>
</feature>
<dbReference type="InterPro" id="IPR002068">
    <property type="entry name" value="A-crystallin/Hsp20_dom"/>
</dbReference>
<dbReference type="Pfam" id="PF00011">
    <property type="entry name" value="HSP20"/>
    <property type="match status" value="1"/>
</dbReference>
<protein>
    <recommendedName>
        <fullName evidence="2">SHSP domain-containing protein</fullName>
    </recommendedName>
</protein>
<dbReference type="Gene3D" id="2.60.40.790">
    <property type="match status" value="1"/>
</dbReference>